<sequence>MPTLKQPVRGIAAALFVMVVALVFISLFDWPVFTGWVSFSLMCSIPAALVVGIFWHGEQPAFIASRRQPVRGLLFLLLALAAAAVVALLYVVTLGGGTTPPTPPLVQAIIVSVVVTFWLTIIWQGWPFTKIRNPLVAGAALLAAAYAIAIAVFLVCFDFAFLEGSPLYHADQDPGGLFDGWSAVAYLVTTVAVMFLTLHFDLWPLSRSPKLMRQPVLGAVWTVTVLALAALVHLVGTGAFGQDAPVYLVTVPIPFIFGSILMLNTFEGSLFAKSKQPLKGVLATVGAAVIGLVLSLVYRLLAPVLTGDLASGAPGYDLEVWLASALLAVTFPLLAFHADFFQLWPLGDREGAERP</sequence>
<evidence type="ECO:0000313" key="3">
    <source>
        <dbReference type="Proteomes" id="UP001499851"/>
    </source>
</evidence>
<name>A0ABP4T0W3_9ACTN</name>
<dbReference type="EMBL" id="BAAAQF010000010">
    <property type="protein sequence ID" value="GAA1679923.1"/>
    <property type="molecule type" value="Genomic_DNA"/>
</dbReference>
<evidence type="ECO:0000256" key="1">
    <source>
        <dbReference type="SAM" id="Phobius"/>
    </source>
</evidence>
<feature type="transmembrane region" description="Helical" evidence="1">
    <location>
        <begin position="246"/>
        <end position="266"/>
    </location>
</feature>
<keyword evidence="1" id="KW-0812">Transmembrane</keyword>
<gene>
    <name evidence="2" type="ORF">GCM10009830_28710</name>
</gene>
<feature type="transmembrane region" description="Helical" evidence="1">
    <location>
        <begin position="12"/>
        <end position="30"/>
    </location>
</feature>
<proteinExistence type="predicted"/>
<dbReference type="Proteomes" id="UP001499851">
    <property type="component" value="Unassembled WGS sequence"/>
</dbReference>
<feature type="transmembrane region" description="Helical" evidence="1">
    <location>
        <begin position="36"/>
        <end position="57"/>
    </location>
</feature>
<keyword evidence="1" id="KW-1133">Transmembrane helix</keyword>
<dbReference type="RefSeq" id="WP_344487511.1">
    <property type="nucleotide sequence ID" value="NZ_BAAAQF010000010.1"/>
</dbReference>
<keyword evidence="1" id="KW-0472">Membrane</keyword>
<feature type="transmembrane region" description="Helical" evidence="1">
    <location>
        <begin position="69"/>
        <end position="92"/>
    </location>
</feature>
<reference evidence="3" key="1">
    <citation type="journal article" date="2019" name="Int. J. Syst. Evol. Microbiol.">
        <title>The Global Catalogue of Microorganisms (GCM) 10K type strain sequencing project: providing services to taxonomists for standard genome sequencing and annotation.</title>
        <authorList>
            <consortium name="The Broad Institute Genomics Platform"/>
            <consortium name="The Broad Institute Genome Sequencing Center for Infectious Disease"/>
            <person name="Wu L."/>
            <person name="Ma J."/>
        </authorList>
    </citation>
    <scope>NUCLEOTIDE SEQUENCE [LARGE SCALE GENOMIC DNA]</scope>
    <source>
        <strain evidence="3">JCM 16001</strain>
    </source>
</reference>
<feature type="transmembrane region" description="Helical" evidence="1">
    <location>
        <begin position="135"/>
        <end position="161"/>
    </location>
</feature>
<evidence type="ECO:0000313" key="2">
    <source>
        <dbReference type="EMBL" id="GAA1679923.1"/>
    </source>
</evidence>
<feature type="transmembrane region" description="Helical" evidence="1">
    <location>
        <begin position="278"/>
        <end position="301"/>
    </location>
</feature>
<feature type="transmembrane region" description="Helical" evidence="1">
    <location>
        <begin position="104"/>
        <end position="123"/>
    </location>
</feature>
<feature type="transmembrane region" description="Helical" evidence="1">
    <location>
        <begin position="321"/>
        <end position="341"/>
    </location>
</feature>
<accession>A0ABP4T0W3</accession>
<feature type="transmembrane region" description="Helical" evidence="1">
    <location>
        <begin position="181"/>
        <end position="203"/>
    </location>
</feature>
<protein>
    <submittedName>
        <fullName evidence="2">Uncharacterized protein</fullName>
    </submittedName>
</protein>
<feature type="transmembrane region" description="Helical" evidence="1">
    <location>
        <begin position="215"/>
        <end position="240"/>
    </location>
</feature>
<keyword evidence="3" id="KW-1185">Reference proteome</keyword>
<comment type="caution">
    <text evidence="2">The sequence shown here is derived from an EMBL/GenBank/DDBJ whole genome shotgun (WGS) entry which is preliminary data.</text>
</comment>
<organism evidence="2 3">
    <name type="scientific">Glycomyces endophyticus</name>
    <dbReference type="NCBI Taxonomy" id="480996"/>
    <lineage>
        <taxon>Bacteria</taxon>
        <taxon>Bacillati</taxon>
        <taxon>Actinomycetota</taxon>
        <taxon>Actinomycetes</taxon>
        <taxon>Glycomycetales</taxon>
        <taxon>Glycomycetaceae</taxon>
        <taxon>Glycomyces</taxon>
    </lineage>
</organism>